<sequence>MGRVPGSIKELESAIQQQSSSPAALTTALPANLVAVVWLFEGLKNESQGTTGRVSPVPDR</sequence>
<dbReference type="Proteomes" id="UP000275846">
    <property type="component" value="Unassembled WGS sequence"/>
</dbReference>
<name>A0A183SB10_SCHSO</name>
<gene>
    <name evidence="2" type="ORF">SSLN_LOCUS1408</name>
</gene>
<keyword evidence="3" id="KW-1185">Reference proteome</keyword>
<accession>A0A183SB10</accession>
<reference evidence="4" key="1">
    <citation type="submission" date="2016-06" db="UniProtKB">
        <authorList>
            <consortium name="WormBaseParasite"/>
        </authorList>
    </citation>
    <scope>IDENTIFICATION</scope>
</reference>
<dbReference type="AlphaFoldDB" id="A0A183SB10"/>
<evidence type="ECO:0000313" key="4">
    <source>
        <dbReference type="WBParaSite" id="SSLN_0000146201-mRNA-1"/>
    </source>
</evidence>
<proteinExistence type="predicted"/>
<protein>
    <submittedName>
        <fullName evidence="4">DUF5753 domain-containing protein</fullName>
    </submittedName>
</protein>
<evidence type="ECO:0000256" key="1">
    <source>
        <dbReference type="SAM" id="MobiDB-lite"/>
    </source>
</evidence>
<evidence type="ECO:0000313" key="2">
    <source>
        <dbReference type="EMBL" id="VDL87686.1"/>
    </source>
</evidence>
<feature type="region of interest" description="Disordered" evidence="1">
    <location>
        <begin position="1"/>
        <end position="23"/>
    </location>
</feature>
<dbReference type="WBParaSite" id="SSLN_0000146201-mRNA-1">
    <property type="protein sequence ID" value="SSLN_0000146201-mRNA-1"/>
    <property type="gene ID" value="SSLN_0000146201"/>
</dbReference>
<dbReference type="EMBL" id="UYSU01002964">
    <property type="protein sequence ID" value="VDL87686.1"/>
    <property type="molecule type" value="Genomic_DNA"/>
</dbReference>
<evidence type="ECO:0000313" key="3">
    <source>
        <dbReference type="Proteomes" id="UP000275846"/>
    </source>
</evidence>
<organism evidence="4">
    <name type="scientific">Schistocephalus solidus</name>
    <name type="common">Tapeworm</name>
    <dbReference type="NCBI Taxonomy" id="70667"/>
    <lineage>
        <taxon>Eukaryota</taxon>
        <taxon>Metazoa</taxon>
        <taxon>Spiralia</taxon>
        <taxon>Lophotrochozoa</taxon>
        <taxon>Platyhelminthes</taxon>
        <taxon>Cestoda</taxon>
        <taxon>Eucestoda</taxon>
        <taxon>Diphyllobothriidea</taxon>
        <taxon>Diphyllobothriidae</taxon>
        <taxon>Schistocephalus</taxon>
    </lineage>
</organism>
<reference evidence="2 3" key="2">
    <citation type="submission" date="2018-11" db="EMBL/GenBank/DDBJ databases">
        <authorList>
            <consortium name="Pathogen Informatics"/>
        </authorList>
    </citation>
    <scope>NUCLEOTIDE SEQUENCE [LARGE SCALE GENOMIC DNA]</scope>
    <source>
        <strain evidence="2 3">NST_G2</strain>
    </source>
</reference>